<gene>
    <name evidence="6" type="ORF">FE784_32905</name>
</gene>
<evidence type="ECO:0000256" key="2">
    <source>
        <dbReference type="ARBA" id="ARBA00023125"/>
    </source>
</evidence>
<keyword evidence="1" id="KW-0805">Transcription regulation</keyword>
<dbReference type="InterPro" id="IPR018060">
    <property type="entry name" value="HTH_AraC"/>
</dbReference>
<proteinExistence type="predicted"/>
<reference evidence="6 7" key="1">
    <citation type="submission" date="2019-05" db="EMBL/GenBank/DDBJ databases">
        <title>We sequenced the genome of Paenibacillus hemerocallicola KCTC 33185 for further insight into its adaptation and study the phylogeny of Paenibacillus.</title>
        <authorList>
            <person name="Narsing Rao M.P."/>
        </authorList>
    </citation>
    <scope>NUCLEOTIDE SEQUENCE [LARGE SCALE GENOMIC DNA]</scope>
    <source>
        <strain evidence="6 7">KCTC 33185</strain>
    </source>
</reference>
<keyword evidence="7" id="KW-1185">Reference proteome</keyword>
<dbReference type="GO" id="GO:0043565">
    <property type="term" value="F:sequence-specific DNA binding"/>
    <property type="evidence" value="ECO:0007669"/>
    <property type="project" value="InterPro"/>
</dbReference>
<dbReference type="InterPro" id="IPR009057">
    <property type="entry name" value="Homeodomain-like_sf"/>
</dbReference>
<protein>
    <submittedName>
        <fullName evidence="6">Helix-turn-helix transcriptional regulator</fullName>
    </submittedName>
</protein>
<evidence type="ECO:0000256" key="3">
    <source>
        <dbReference type="ARBA" id="ARBA00023159"/>
    </source>
</evidence>
<keyword evidence="2" id="KW-0238">DNA-binding</keyword>
<dbReference type="SMART" id="SM00342">
    <property type="entry name" value="HTH_ARAC"/>
    <property type="match status" value="1"/>
</dbReference>
<evidence type="ECO:0000259" key="5">
    <source>
        <dbReference type="PROSITE" id="PS01124"/>
    </source>
</evidence>
<dbReference type="PANTHER" id="PTHR46796">
    <property type="entry name" value="HTH-TYPE TRANSCRIPTIONAL ACTIVATOR RHAS-RELATED"/>
    <property type="match status" value="1"/>
</dbReference>
<accession>A0A5C4SZN3</accession>
<feature type="domain" description="HTH araC/xylS-type" evidence="5">
    <location>
        <begin position="176"/>
        <end position="274"/>
    </location>
</feature>
<dbReference type="InterPro" id="IPR050204">
    <property type="entry name" value="AraC_XylS_family_regulators"/>
</dbReference>
<evidence type="ECO:0000313" key="7">
    <source>
        <dbReference type="Proteomes" id="UP000307943"/>
    </source>
</evidence>
<dbReference type="Gene3D" id="1.10.10.60">
    <property type="entry name" value="Homeodomain-like"/>
    <property type="match status" value="2"/>
</dbReference>
<dbReference type="InterPro" id="IPR037923">
    <property type="entry name" value="HTH-like"/>
</dbReference>
<dbReference type="InterPro" id="IPR018062">
    <property type="entry name" value="HTH_AraC-typ_CS"/>
</dbReference>
<dbReference type="GO" id="GO:0003700">
    <property type="term" value="F:DNA-binding transcription factor activity"/>
    <property type="evidence" value="ECO:0007669"/>
    <property type="project" value="InterPro"/>
</dbReference>
<dbReference type="PROSITE" id="PS00041">
    <property type="entry name" value="HTH_ARAC_FAMILY_1"/>
    <property type="match status" value="1"/>
</dbReference>
<dbReference type="EMBL" id="VDCQ01000067">
    <property type="protein sequence ID" value="TNJ62030.1"/>
    <property type="molecule type" value="Genomic_DNA"/>
</dbReference>
<evidence type="ECO:0000256" key="4">
    <source>
        <dbReference type="ARBA" id="ARBA00023163"/>
    </source>
</evidence>
<comment type="caution">
    <text evidence="6">The sequence shown here is derived from an EMBL/GenBank/DDBJ whole genome shotgun (WGS) entry which is preliminary data.</text>
</comment>
<dbReference type="SUPFAM" id="SSF46689">
    <property type="entry name" value="Homeodomain-like"/>
    <property type="match status" value="2"/>
</dbReference>
<dbReference type="Proteomes" id="UP000307943">
    <property type="component" value="Unassembled WGS sequence"/>
</dbReference>
<dbReference type="PROSITE" id="PS01124">
    <property type="entry name" value="HTH_ARAC_FAMILY_2"/>
    <property type="match status" value="1"/>
</dbReference>
<evidence type="ECO:0000256" key="1">
    <source>
        <dbReference type="ARBA" id="ARBA00023015"/>
    </source>
</evidence>
<keyword evidence="3" id="KW-0010">Activator</keyword>
<dbReference type="Pfam" id="PF12833">
    <property type="entry name" value="HTH_18"/>
    <property type="match status" value="1"/>
</dbReference>
<dbReference type="AlphaFoldDB" id="A0A5C4SZN3"/>
<dbReference type="SUPFAM" id="SSF51215">
    <property type="entry name" value="Regulatory protein AraC"/>
    <property type="match status" value="1"/>
</dbReference>
<name>A0A5C4SZN3_9BACL</name>
<organism evidence="6 7">
    <name type="scientific">Paenibacillus hemerocallicola</name>
    <dbReference type="NCBI Taxonomy" id="1172614"/>
    <lineage>
        <taxon>Bacteria</taxon>
        <taxon>Bacillati</taxon>
        <taxon>Bacillota</taxon>
        <taxon>Bacilli</taxon>
        <taxon>Bacillales</taxon>
        <taxon>Paenibacillaceae</taxon>
        <taxon>Paenibacillus</taxon>
    </lineage>
</organism>
<keyword evidence="4" id="KW-0804">Transcription</keyword>
<dbReference type="OrthoDB" id="2636626at2"/>
<evidence type="ECO:0000313" key="6">
    <source>
        <dbReference type="EMBL" id="TNJ62030.1"/>
    </source>
</evidence>
<sequence>MENAFMEQYNPGQLLPQLIHVAEWKNKESFKHANERSPLWIIFIVVAGGFRFKIGKHQGTAGADDLLLCPPDTPFQREMLKPSTFLVANFNWYSPSGESVRSERQLTPDPTGKFMIQDIQRLASTHAHLLKAADLIDPFSRSRRNFLLQDLWQLFAWEWSCAQREKIGRQDDPLIRQAEKILRDNALKPFSMKALSGKFGLSAVQFTRRFKASFGMTPIDYLTAIRLNRVRTLLLETRLTLDEIAERCGYESGMYLSRIFSKKMSISPSQYRQGHRI</sequence>